<sequence>MVYSQKTTEFSSLNQHDFQIKGDFIKDAEAVILLDSGYSYYTDSLELVFRHNTRVKILTEEGKSWGNVRIPYSTEDSLINIDAIAYNITPNGEITSKRLQAANIKRENVTEGVVTSYFSIPEVKKGSIIEYTYTLKIADWQNLNNWYFQNEVPVLKSTYTTAIPSFVLFYKNLEGVKGLDDLQRSPEKQTILESETAIIKETYVMDSLPAYVEEMDIPGDDYFVSKIKFFLAEYTLPGKETQYLLPEGYEELAFNWAGDPYFRQVYSRGGFLSEKVNQIYFREFSALKNIQSFYYYVRNNFELDYTNESTNLEDIYNAKAGSPQQINMLLTKMLNQAGFDAYLIALCTIDNRPTYPEYPNFEIFNHFVSMVRLNGENYFLDASDKNLLFNMLSPNSINSGGLVVSRTAPGFVPLEFKFEDKEQAIGNFIISDSASVSGELEVKRDGYSVYNFDYRFLNSNRTYNDYLIETIFENIKWDIKKHEVNDTFEGNKVIKEFLSFTRAADSVAKNYMSIKPIVFNEYEENPFPENERQNPITVYTPIVRKGSYNYEIPEGWVVQKLPQSKSFALDENKARFMYNASQKGNKIIIEYSLDVNQVIYMSPEYPQLRGFFEMLVQLMNQQIVLIR</sequence>
<accession>A0ABQ1LNA6</accession>
<gene>
    <name evidence="2" type="ORF">GCM10011506_10780</name>
</gene>
<evidence type="ECO:0000259" key="1">
    <source>
        <dbReference type="Pfam" id="PF12969"/>
    </source>
</evidence>
<dbReference type="InterPro" id="IPR038765">
    <property type="entry name" value="Papain-like_cys_pep_sf"/>
</dbReference>
<keyword evidence="3" id="KW-1185">Reference proteome</keyword>
<dbReference type="Proteomes" id="UP000636010">
    <property type="component" value="Unassembled WGS sequence"/>
</dbReference>
<protein>
    <recommendedName>
        <fullName evidence="1">DUF3857 domain-containing protein</fullName>
    </recommendedName>
</protein>
<proteinExistence type="predicted"/>
<dbReference type="SUPFAM" id="SSF54001">
    <property type="entry name" value="Cysteine proteinases"/>
    <property type="match status" value="1"/>
</dbReference>
<organism evidence="2 3">
    <name type="scientific">Marivirga lumbricoides</name>
    <dbReference type="NCBI Taxonomy" id="1046115"/>
    <lineage>
        <taxon>Bacteria</taxon>
        <taxon>Pseudomonadati</taxon>
        <taxon>Bacteroidota</taxon>
        <taxon>Cytophagia</taxon>
        <taxon>Cytophagales</taxon>
        <taxon>Marivirgaceae</taxon>
        <taxon>Marivirga</taxon>
    </lineage>
</organism>
<dbReference type="InterPro" id="IPR024618">
    <property type="entry name" value="DUF3857"/>
</dbReference>
<name>A0ABQ1LNA6_9BACT</name>
<dbReference type="Gene3D" id="2.60.120.1130">
    <property type="match status" value="1"/>
</dbReference>
<reference evidence="3" key="1">
    <citation type="journal article" date="2019" name="Int. J. Syst. Evol. Microbiol.">
        <title>The Global Catalogue of Microorganisms (GCM) 10K type strain sequencing project: providing services to taxonomists for standard genome sequencing and annotation.</title>
        <authorList>
            <consortium name="The Broad Institute Genomics Platform"/>
            <consortium name="The Broad Institute Genome Sequencing Center for Infectious Disease"/>
            <person name="Wu L."/>
            <person name="Ma J."/>
        </authorList>
    </citation>
    <scope>NUCLEOTIDE SEQUENCE [LARGE SCALE GENOMIC DNA]</scope>
    <source>
        <strain evidence="3">CGMCC 1.10832</strain>
    </source>
</reference>
<feature type="domain" description="DUF3857" evidence="1">
    <location>
        <begin position="48"/>
        <end position="178"/>
    </location>
</feature>
<dbReference type="EMBL" id="BMEC01000003">
    <property type="protein sequence ID" value="GGC27196.1"/>
    <property type="molecule type" value="Genomic_DNA"/>
</dbReference>
<evidence type="ECO:0000313" key="3">
    <source>
        <dbReference type="Proteomes" id="UP000636010"/>
    </source>
</evidence>
<dbReference type="Gene3D" id="2.60.40.3140">
    <property type="match status" value="1"/>
</dbReference>
<dbReference type="Gene3D" id="3.10.620.30">
    <property type="match status" value="1"/>
</dbReference>
<evidence type="ECO:0000313" key="2">
    <source>
        <dbReference type="EMBL" id="GGC27196.1"/>
    </source>
</evidence>
<dbReference type="Pfam" id="PF12969">
    <property type="entry name" value="DUF3857"/>
    <property type="match status" value="1"/>
</dbReference>
<comment type="caution">
    <text evidence="2">The sequence shown here is derived from an EMBL/GenBank/DDBJ whole genome shotgun (WGS) entry which is preliminary data.</text>
</comment>